<keyword evidence="1" id="KW-0472">Membrane</keyword>
<proteinExistence type="predicted"/>
<sequence length="103" mass="11046">MTRMKQASVLLATALAHKVFPVPGGPNNKTPFGESAFMILVQRATCRGCSFCRVCLSAAKSQSAGGARPVSDSLIPVNSFTRLIIVWISSSTALILFVYCPWP</sequence>
<feature type="transmembrane region" description="Helical" evidence="1">
    <location>
        <begin position="80"/>
        <end position="102"/>
    </location>
</feature>
<accession>A0A151IY26</accession>
<gene>
    <name evidence="3" type="ORF">ALC57_14639</name>
</gene>
<dbReference type="Proteomes" id="UP000078492">
    <property type="component" value="Unassembled WGS sequence"/>
</dbReference>
<evidence type="ECO:0000313" key="4">
    <source>
        <dbReference type="Proteomes" id="UP000078492"/>
    </source>
</evidence>
<reference evidence="3 4" key="1">
    <citation type="submission" date="2015-09" db="EMBL/GenBank/DDBJ databases">
        <title>Trachymyrmex cornetzi WGS genome.</title>
        <authorList>
            <person name="Nygaard S."/>
            <person name="Hu H."/>
            <person name="Boomsma J."/>
            <person name="Zhang G."/>
        </authorList>
    </citation>
    <scope>NUCLEOTIDE SEQUENCE [LARGE SCALE GENOMIC DNA]</scope>
    <source>
        <strain evidence="3">Tcor2-1</strain>
        <tissue evidence="3">Whole body</tissue>
    </source>
</reference>
<keyword evidence="1" id="KW-1133">Transmembrane helix</keyword>
<evidence type="ECO:0000256" key="2">
    <source>
        <dbReference type="SAM" id="SignalP"/>
    </source>
</evidence>
<feature type="chain" id="PRO_5007582378" evidence="2">
    <location>
        <begin position="22"/>
        <end position="103"/>
    </location>
</feature>
<dbReference type="EMBL" id="KQ980784">
    <property type="protein sequence ID" value="KYN13177.1"/>
    <property type="molecule type" value="Genomic_DNA"/>
</dbReference>
<dbReference type="AlphaFoldDB" id="A0A151IY26"/>
<name>A0A151IY26_9HYME</name>
<keyword evidence="4" id="KW-1185">Reference proteome</keyword>
<organism evidence="3 4">
    <name type="scientific">Trachymyrmex cornetzi</name>
    <dbReference type="NCBI Taxonomy" id="471704"/>
    <lineage>
        <taxon>Eukaryota</taxon>
        <taxon>Metazoa</taxon>
        <taxon>Ecdysozoa</taxon>
        <taxon>Arthropoda</taxon>
        <taxon>Hexapoda</taxon>
        <taxon>Insecta</taxon>
        <taxon>Pterygota</taxon>
        <taxon>Neoptera</taxon>
        <taxon>Endopterygota</taxon>
        <taxon>Hymenoptera</taxon>
        <taxon>Apocrita</taxon>
        <taxon>Aculeata</taxon>
        <taxon>Formicoidea</taxon>
        <taxon>Formicidae</taxon>
        <taxon>Myrmicinae</taxon>
        <taxon>Trachymyrmex</taxon>
    </lineage>
</organism>
<protein>
    <submittedName>
        <fullName evidence="3">Uncharacterized protein</fullName>
    </submittedName>
</protein>
<keyword evidence="1" id="KW-0812">Transmembrane</keyword>
<feature type="signal peptide" evidence="2">
    <location>
        <begin position="1"/>
        <end position="21"/>
    </location>
</feature>
<keyword evidence="2" id="KW-0732">Signal</keyword>
<evidence type="ECO:0000256" key="1">
    <source>
        <dbReference type="SAM" id="Phobius"/>
    </source>
</evidence>
<evidence type="ECO:0000313" key="3">
    <source>
        <dbReference type="EMBL" id="KYN13177.1"/>
    </source>
</evidence>